<evidence type="ECO:0000313" key="2">
    <source>
        <dbReference type="Proteomes" id="UP000054630"/>
    </source>
</evidence>
<name>A0A0V0S0T2_9BILA</name>
<comment type="caution">
    <text evidence="1">The sequence shown here is derived from an EMBL/GenBank/DDBJ whole genome shotgun (WGS) entry which is preliminary data.</text>
</comment>
<reference evidence="1 2" key="1">
    <citation type="submission" date="2015-01" db="EMBL/GenBank/DDBJ databases">
        <title>Evolution of Trichinella species and genotypes.</title>
        <authorList>
            <person name="Korhonen P.K."/>
            <person name="Edoardo P."/>
            <person name="Giuseppe L.R."/>
            <person name="Gasser R.B."/>
        </authorList>
    </citation>
    <scope>NUCLEOTIDE SEQUENCE [LARGE SCALE GENOMIC DNA]</scope>
    <source>
        <strain evidence="1">ISS37</strain>
    </source>
</reference>
<protein>
    <submittedName>
        <fullName evidence="1">Uncharacterized protein</fullName>
    </submittedName>
</protein>
<dbReference type="EMBL" id="JYDL01000049">
    <property type="protein sequence ID" value="KRX20366.1"/>
    <property type="molecule type" value="Genomic_DNA"/>
</dbReference>
<feature type="non-terminal residue" evidence="1">
    <location>
        <position position="1"/>
    </location>
</feature>
<accession>A0A0V0S0T2</accession>
<keyword evidence="2" id="KW-1185">Reference proteome</keyword>
<sequence length="142" mass="16278">LLTNGGSEIDEAVQLESLMSCLQSLLYCFGEWFWDVNVNTTCVFCRHDSSDFCNNCRLLYRCEIVIGQRIRLTVSRMVMECFVKALYVVLISVFSGFSLPAEREREREMEENSKCFLLMCLLKVNGRLEVYNLTASGTSLRG</sequence>
<dbReference type="Proteomes" id="UP000054630">
    <property type="component" value="Unassembled WGS sequence"/>
</dbReference>
<dbReference type="AlphaFoldDB" id="A0A0V0S0T2"/>
<evidence type="ECO:0000313" key="1">
    <source>
        <dbReference type="EMBL" id="KRX20366.1"/>
    </source>
</evidence>
<proteinExistence type="predicted"/>
<organism evidence="1 2">
    <name type="scientific">Trichinella nelsoni</name>
    <dbReference type="NCBI Taxonomy" id="6336"/>
    <lineage>
        <taxon>Eukaryota</taxon>
        <taxon>Metazoa</taxon>
        <taxon>Ecdysozoa</taxon>
        <taxon>Nematoda</taxon>
        <taxon>Enoplea</taxon>
        <taxon>Dorylaimia</taxon>
        <taxon>Trichinellida</taxon>
        <taxon>Trichinellidae</taxon>
        <taxon>Trichinella</taxon>
    </lineage>
</organism>
<gene>
    <name evidence="1" type="ORF">T07_5016</name>
</gene>
<dbReference type="OrthoDB" id="10495209at2759"/>